<dbReference type="RefSeq" id="WP_015174436.1">
    <property type="nucleotide sequence ID" value="NC_019729.1"/>
</dbReference>
<dbReference type="Proteomes" id="UP000010478">
    <property type="component" value="Chromosome"/>
</dbReference>
<dbReference type="AlphaFoldDB" id="K9VCC1"/>
<dbReference type="InterPro" id="IPR016676">
    <property type="entry name" value="P_lipid/glycerol_AcTrfase_prd"/>
</dbReference>
<reference evidence="3 4" key="1">
    <citation type="submission" date="2012-05" db="EMBL/GenBank/DDBJ databases">
        <title>Finished chromosome of genome of Oscillatoria sp. PCC 7112.</title>
        <authorList>
            <consortium name="US DOE Joint Genome Institute"/>
            <person name="Gugger M."/>
            <person name="Coursin T."/>
            <person name="Rippka R."/>
            <person name="Tandeau De Marsac N."/>
            <person name="Huntemann M."/>
            <person name="Wei C.-L."/>
            <person name="Han J."/>
            <person name="Detter J.C."/>
            <person name="Han C."/>
            <person name="Tapia R."/>
            <person name="Davenport K."/>
            <person name="Daligault H."/>
            <person name="Erkkila T."/>
            <person name="Gu W."/>
            <person name="Munk A.C.C."/>
            <person name="Teshima H."/>
            <person name="Xu Y."/>
            <person name="Chain P."/>
            <person name="Chen A."/>
            <person name="Krypides N."/>
            <person name="Mavromatis K."/>
            <person name="Markowitz V."/>
            <person name="Szeto E."/>
            <person name="Ivanova N."/>
            <person name="Mikhailova N."/>
            <person name="Ovchinnikova G."/>
            <person name="Pagani I."/>
            <person name="Pati A."/>
            <person name="Goodwin L."/>
            <person name="Peters L."/>
            <person name="Pitluck S."/>
            <person name="Woyke T."/>
            <person name="Kerfeld C."/>
        </authorList>
    </citation>
    <scope>NUCLEOTIDE SEQUENCE [LARGE SCALE GENOMIC DNA]</scope>
    <source>
        <strain evidence="3 4">PCC 7112</strain>
    </source>
</reference>
<protein>
    <recommendedName>
        <fullName evidence="5">Phospholipid/glycerol acyltransferase</fullName>
    </recommendedName>
</protein>
<dbReference type="STRING" id="179408.Osc7112_0503"/>
<dbReference type="SUPFAM" id="SSF69593">
    <property type="entry name" value="Glycerol-3-phosphate (1)-acyltransferase"/>
    <property type="match status" value="1"/>
</dbReference>
<name>K9VCC1_9CYAN</name>
<keyword evidence="4" id="KW-1185">Reference proteome</keyword>
<proteinExistence type="predicted"/>
<dbReference type="HOGENOM" id="CLU_015395_1_0_3"/>
<dbReference type="EMBL" id="CP003614">
    <property type="protein sequence ID" value="AFZ05102.1"/>
    <property type="molecule type" value="Genomic_DNA"/>
</dbReference>
<dbReference type="OrthoDB" id="7056876at2"/>
<dbReference type="PANTHER" id="PTHR22753">
    <property type="entry name" value="TRANSMEMBRANE PROTEIN 68"/>
    <property type="match status" value="1"/>
</dbReference>
<dbReference type="KEGG" id="oni:Osc7112_0503"/>
<evidence type="ECO:0000313" key="3">
    <source>
        <dbReference type="EMBL" id="AFZ05102.1"/>
    </source>
</evidence>
<organism evidence="3 4">
    <name type="scientific">Phormidium nigroviride PCC 7112</name>
    <dbReference type="NCBI Taxonomy" id="179408"/>
    <lineage>
        <taxon>Bacteria</taxon>
        <taxon>Bacillati</taxon>
        <taxon>Cyanobacteriota</taxon>
        <taxon>Cyanophyceae</taxon>
        <taxon>Oscillatoriophycideae</taxon>
        <taxon>Oscillatoriales</taxon>
        <taxon>Oscillatoriaceae</taxon>
        <taxon>Phormidium</taxon>
    </lineage>
</organism>
<dbReference type="PIRSF" id="PIRSF016753">
    <property type="entry name" value="P_lipid/glycerol_ac_tran_prd"/>
    <property type="match status" value="1"/>
</dbReference>
<dbReference type="PATRIC" id="fig|179408.3.peg.627"/>
<keyword evidence="2" id="KW-0012">Acyltransferase</keyword>
<evidence type="ECO:0000313" key="4">
    <source>
        <dbReference type="Proteomes" id="UP000010478"/>
    </source>
</evidence>
<dbReference type="eggNOG" id="COG0204">
    <property type="taxonomic scope" value="Bacteria"/>
</dbReference>
<dbReference type="InterPro" id="IPR007130">
    <property type="entry name" value="DAGAT"/>
</dbReference>
<gene>
    <name evidence="3" type="ORF">Osc7112_0503</name>
</gene>
<dbReference type="GO" id="GO:0016020">
    <property type="term" value="C:membrane"/>
    <property type="evidence" value="ECO:0007669"/>
    <property type="project" value="TreeGrafter"/>
</dbReference>
<dbReference type="PANTHER" id="PTHR22753:SF14">
    <property type="entry name" value="MONOACYLGLYCEROL_DIACYLGLYCEROL O-ACYLTRANSFERASE"/>
    <property type="match status" value="1"/>
</dbReference>
<dbReference type="CDD" id="cd07987">
    <property type="entry name" value="LPLAT_MGAT-like"/>
    <property type="match status" value="1"/>
</dbReference>
<accession>K9VCC1</accession>
<dbReference type="GO" id="GO:0008374">
    <property type="term" value="F:O-acyltransferase activity"/>
    <property type="evidence" value="ECO:0007669"/>
    <property type="project" value="InterPro"/>
</dbReference>
<keyword evidence="1" id="KW-0808">Transferase</keyword>
<evidence type="ECO:0000256" key="1">
    <source>
        <dbReference type="ARBA" id="ARBA00022679"/>
    </source>
</evidence>
<evidence type="ECO:0000256" key="2">
    <source>
        <dbReference type="ARBA" id="ARBA00023315"/>
    </source>
</evidence>
<dbReference type="Pfam" id="PF03982">
    <property type="entry name" value="DAGAT"/>
    <property type="match status" value="1"/>
</dbReference>
<sequence>MTKALNIFAVTKTTNKKDGKSSKYPFDGLSLDDRNPDFIQLLLPVWEWLYRYYFRVQSDGWHHVPASGKMLVVGSHNGGLAAPDMFMFLYEWFRRYGTERLAYGLMHPTVWQVSPDVASMAVQCGALKAHPKMAIAALRKNAPVLVYPGGAQDVFRPHHLRDRIYFAGRKGFIKLALREEAPIVPIISHGAHDTLIVLADLYEQVKQLHEWGMPWLLGIDPVVFPVYLGLPWGLSIGPLPNLPLPVQIRTRVCEPIVFERYGSEAARDRDYVDACFERVTTQMQGELDCLAGK</sequence>
<evidence type="ECO:0008006" key="5">
    <source>
        <dbReference type="Google" id="ProtNLM"/>
    </source>
</evidence>